<dbReference type="KEGG" id="psoj:PHYSODRAFT_502404"/>
<protein>
    <submittedName>
        <fullName evidence="2">Uncharacterized protein</fullName>
    </submittedName>
</protein>
<dbReference type="Proteomes" id="UP000002640">
    <property type="component" value="Unassembled WGS sequence"/>
</dbReference>
<evidence type="ECO:0000256" key="1">
    <source>
        <dbReference type="SAM" id="SignalP"/>
    </source>
</evidence>
<evidence type="ECO:0000313" key="2">
    <source>
        <dbReference type="EMBL" id="EGZ17902.1"/>
    </source>
</evidence>
<gene>
    <name evidence="2" type="ORF">PHYSODRAFT_502404</name>
</gene>
<feature type="chain" id="PRO_5003472397" evidence="1">
    <location>
        <begin position="21"/>
        <end position="114"/>
    </location>
</feature>
<sequence length="114" mass="13010">MVSSARLLVLAALALSPARAFFFHFPIVRGDSYSYKGDGDAPEHPETLFQPDDTFTDVTLENWDLSDVARLNLPHSIQKLTLVKCKLTAIPDEVRGLENLRELYDFRWSRLIVF</sequence>
<reference evidence="2 3" key="1">
    <citation type="journal article" date="2006" name="Science">
        <title>Phytophthora genome sequences uncover evolutionary origins and mechanisms of pathogenesis.</title>
        <authorList>
            <person name="Tyler B.M."/>
            <person name="Tripathy S."/>
            <person name="Zhang X."/>
            <person name="Dehal P."/>
            <person name="Jiang R.H."/>
            <person name="Aerts A."/>
            <person name="Arredondo F.D."/>
            <person name="Baxter L."/>
            <person name="Bensasson D."/>
            <person name="Beynon J.L."/>
            <person name="Chapman J."/>
            <person name="Damasceno C.M."/>
            <person name="Dorrance A.E."/>
            <person name="Dou D."/>
            <person name="Dickerman A.W."/>
            <person name="Dubchak I.L."/>
            <person name="Garbelotto M."/>
            <person name="Gijzen M."/>
            <person name="Gordon S.G."/>
            <person name="Govers F."/>
            <person name="Grunwald N.J."/>
            <person name="Huang W."/>
            <person name="Ivors K.L."/>
            <person name="Jones R.W."/>
            <person name="Kamoun S."/>
            <person name="Krampis K."/>
            <person name="Lamour K.H."/>
            <person name="Lee M.K."/>
            <person name="McDonald W.H."/>
            <person name="Medina M."/>
            <person name="Meijer H.J."/>
            <person name="Nordberg E.K."/>
            <person name="Maclean D.J."/>
            <person name="Ospina-Giraldo M.D."/>
            <person name="Morris P.F."/>
            <person name="Phuntumart V."/>
            <person name="Putnam N.H."/>
            <person name="Rash S."/>
            <person name="Rose J.K."/>
            <person name="Sakihama Y."/>
            <person name="Salamov A.A."/>
            <person name="Savidor A."/>
            <person name="Scheuring C.F."/>
            <person name="Smith B.M."/>
            <person name="Sobral B.W."/>
            <person name="Terry A."/>
            <person name="Torto-Alalibo T.A."/>
            <person name="Win J."/>
            <person name="Xu Z."/>
            <person name="Zhang H."/>
            <person name="Grigoriev I.V."/>
            <person name="Rokhsar D.S."/>
            <person name="Boore J.L."/>
        </authorList>
    </citation>
    <scope>NUCLEOTIDE SEQUENCE [LARGE SCALE GENOMIC DNA]</scope>
    <source>
        <strain evidence="2 3">P6497</strain>
    </source>
</reference>
<keyword evidence="3" id="KW-1185">Reference proteome</keyword>
<keyword evidence="1" id="KW-0732">Signal</keyword>
<evidence type="ECO:0000313" key="3">
    <source>
        <dbReference type="Proteomes" id="UP000002640"/>
    </source>
</evidence>
<name>G4ZEZ0_PHYSP</name>
<dbReference type="GeneID" id="20658097"/>
<accession>G4ZEZ0</accession>
<dbReference type="EMBL" id="JH159154">
    <property type="protein sequence ID" value="EGZ17902.1"/>
    <property type="molecule type" value="Genomic_DNA"/>
</dbReference>
<dbReference type="AlphaFoldDB" id="G4ZEZ0"/>
<dbReference type="RefSeq" id="XP_009526960.1">
    <property type="nucleotide sequence ID" value="XM_009528665.1"/>
</dbReference>
<dbReference type="OMA" id="ARAFFFH"/>
<feature type="signal peptide" evidence="1">
    <location>
        <begin position="1"/>
        <end position="20"/>
    </location>
</feature>
<dbReference type="InParanoid" id="G4ZEZ0"/>
<organism evidence="2 3">
    <name type="scientific">Phytophthora sojae (strain P6497)</name>
    <name type="common">Soybean stem and root rot agent</name>
    <name type="synonym">Phytophthora megasperma f. sp. glycines</name>
    <dbReference type="NCBI Taxonomy" id="1094619"/>
    <lineage>
        <taxon>Eukaryota</taxon>
        <taxon>Sar</taxon>
        <taxon>Stramenopiles</taxon>
        <taxon>Oomycota</taxon>
        <taxon>Peronosporomycetes</taxon>
        <taxon>Peronosporales</taxon>
        <taxon>Peronosporaceae</taxon>
        <taxon>Phytophthora</taxon>
    </lineage>
</organism>
<proteinExistence type="predicted"/>